<proteinExistence type="predicted"/>
<feature type="compositionally biased region" description="Acidic residues" evidence="1">
    <location>
        <begin position="92"/>
        <end position="107"/>
    </location>
</feature>
<protein>
    <submittedName>
        <fullName evidence="2">Uncharacterized protein</fullName>
    </submittedName>
</protein>
<evidence type="ECO:0000256" key="1">
    <source>
        <dbReference type="SAM" id="MobiDB-lite"/>
    </source>
</evidence>
<keyword evidence="3" id="KW-1185">Reference proteome</keyword>
<dbReference type="AlphaFoldDB" id="A0A371CHI8"/>
<name>A0A371CHI8_9APHY</name>
<organism evidence="2 3">
    <name type="scientific">Lentinus brumalis</name>
    <dbReference type="NCBI Taxonomy" id="2498619"/>
    <lineage>
        <taxon>Eukaryota</taxon>
        <taxon>Fungi</taxon>
        <taxon>Dikarya</taxon>
        <taxon>Basidiomycota</taxon>
        <taxon>Agaricomycotina</taxon>
        <taxon>Agaricomycetes</taxon>
        <taxon>Polyporales</taxon>
        <taxon>Polyporaceae</taxon>
        <taxon>Lentinus</taxon>
    </lineage>
</organism>
<accession>A0A371CHI8</accession>
<feature type="region of interest" description="Disordered" evidence="1">
    <location>
        <begin position="92"/>
        <end position="122"/>
    </location>
</feature>
<dbReference type="EMBL" id="KZ857657">
    <property type="protein sequence ID" value="RDX39743.1"/>
    <property type="molecule type" value="Genomic_DNA"/>
</dbReference>
<evidence type="ECO:0000313" key="2">
    <source>
        <dbReference type="EMBL" id="RDX39743.1"/>
    </source>
</evidence>
<dbReference type="Proteomes" id="UP000256964">
    <property type="component" value="Unassembled WGS sequence"/>
</dbReference>
<reference evidence="2 3" key="1">
    <citation type="journal article" date="2018" name="Biotechnol. Biofuels">
        <title>Integrative visual omics of the white-rot fungus Polyporus brumalis exposes the biotechnological potential of its oxidative enzymes for delignifying raw plant biomass.</title>
        <authorList>
            <person name="Miyauchi S."/>
            <person name="Rancon A."/>
            <person name="Drula E."/>
            <person name="Hage H."/>
            <person name="Chaduli D."/>
            <person name="Favel A."/>
            <person name="Grisel S."/>
            <person name="Henrissat B."/>
            <person name="Herpoel-Gimbert I."/>
            <person name="Ruiz-Duenas F.J."/>
            <person name="Chevret D."/>
            <person name="Hainaut M."/>
            <person name="Lin J."/>
            <person name="Wang M."/>
            <person name="Pangilinan J."/>
            <person name="Lipzen A."/>
            <person name="Lesage-Meessen L."/>
            <person name="Navarro D."/>
            <person name="Riley R."/>
            <person name="Grigoriev I.V."/>
            <person name="Zhou S."/>
            <person name="Raouche S."/>
            <person name="Rosso M.N."/>
        </authorList>
    </citation>
    <scope>NUCLEOTIDE SEQUENCE [LARGE SCALE GENOMIC DNA]</scope>
    <source>
        <strain evidence="2 3">BRFM 1820</strain>
    </source>
</reference>
<evidence type="ECO:0000313" key="3">
    <source>
        <dbReference type="Proteomes" id="UP000256964"/>
    </source>
</evidence>
<sequence>MCSSSTTLLQRSHEIRWTLGFLHSGDHTKSWTHVRFGVPTDFTKFARELFTALDVVSTRHHQIHDRIWEIAYEEPSNFTKYCREYLGQDYFDNLEDDTEGSDDDETDRSEADATTIGSYEDE</sequence>
<gene>
    <name evidence="2" type="ORF">OH76DRAFT_1413381</name>
</gene>